<gene>
    <name evidence="2" type="ORF">FIBSPDRAFT_804394</name>
</gene>
<dbReference type="AlphaFoldDB" id="A0A167XBS6"/>
<name>A0A167XBS6_9AGAM</name>
<dbReference type="InterPro" id="IPR051681">
    <property type="entry name" value="Ser/Thr_Kinases-Pseudokinases"/>
</dbReference>
<dbReference type="Gene3D" id="1.10.510.10">
    <property type="entry name" value="Transferase(Phosphotransferase) domain 1"/>
    <property type="match status" value="1"/>
</dbReference>
<organism evidence="2 3">
    <name type="scientific">Athelia psychrophila</name>
    <dbReference type="NCBI Taxonomy" id="1759441"/>
    <lineage>
        <taxon>Eukaryota</taxon>
        <taxon>Fungi</taxon>
        <taxon>Dikarya</taxon>
        <taxon>Basidiomycota</taxon>
        <taxon>Agaricomycotina</taxon>
        <taxon>Agaricomycetes</taxon>
        <taxon>Agaricomycetidae</taxon>
        <taxon>Atheliales</taxon>
        <taxon>Atheliaceae</taxon>
        <taxon>Athelia</taxon>
    </lineage>
</organism>
<dbReference type="InterPro" id="IPR011009">
    <property type="entry name" value="Kinase-like_dom_sf"/>
</dbReference>
<dbReference type="EMBL" id="KV417764">
    <property type="protein sequence ID" value="KZP07044.1"/>
    <property type="molecule type" value="Genomic_DNA"/>
</dbReference>
<feature type="domain" description="Protein kinase" evidence="1">
    <location>
        <begin position="29"/>
        <end position="315"/>
    </location>
</feature>
<dbReference type="PANTHER" id="PTHR44329">
    <property type="entry name" value="SERINE/THREONINE-PROTEIN KINASE TNNI3K-RELATED"/>
    <property type="match status" value="1"/>
</dbReference>
<reference evidence="2 3" key="1">
    <citation type="journal article" date="2016" name="Mol. Biol. Evol.">
        <title>Comparative Genomics of Early-Diverging Mushroom-Forming Fungi Provides Insights into the Origins of Lignocellulose Decay Capabilities.</title>
        <authorList>
            <person name="Nagy L.G."/>
            <person name="Riley R."/>
            <person name="Tritt A."/>
            <person name="Adam C."/>
            <person name="Daum C."/>
            <person name="Floudas D."/>
            <person name="Sun H."/>
            <person name="Yadav J.S."/>
            <person name="Pangilinan J."/>
            <person name="Larsson K.H."/>
            <person name="Matsuura K."/>
            <person name="Barry K."/>
            <person name="Labutti K."/>
            <person name="Kuo R."/>
            <person name="Ohm R.A."/>
            <person name="Bhattacharya S.S."/>
            <person name="Shirouzu T."/>
            <person name="Yoshinaga Y."/>
            <person name="Martin F.M."/>
            <person name="Grigoriev I.V."/>
            <person name="Hibbett D.S."/>
        </authorList>
    </citation>
    <scope>NUCLEOTIDE SEQUENCE [LARGE SCALE GENOMIC DNA]</scope>
    <source>
        <strain evidence="2 3">CBS 109695</strain>
    </source>
</reference>
<keyword evidence="3" id="KW-1185">Reference proteome</keyword>
<dbReference type="InterPro" id="IPR001245">
    <property type="entry name" value="Ser-Thr/Tyr_kinase_cat_dom"/>
</dbReference>
<dbReference type="PROSITE" id="PS00109">
    <property type="entry name" value="PROTEIN_KINASE_TYR"/>
    <property type="match status" value="1"/>
</dbReference>
<evidence type="ECO:0000313" key="2">
    <source>
        <dbReference type="EMBL" id="KZP07044.1"/>
    </source>
</evidence>
<accession>A0A167XBS6</accession>
<evidence type="ECO:0000313" key="3">
    <source>
        <dbReference type="Proteomes" id="UP000076532"/>
    </source>
</evidence>
<dbReference type="InterPro" id="IPR000719">
    <property type="entry name" value="Prot_kinase_dom"/>
</dbReference>
<dbReference type="STRING" id="436010.A0A167XBS6"/>
<dbReference type="InterPro" id="IPR008266">
    <property type="entry name" value="Tyr_kinase_AS"/>
</dbReference>
<dbReference type="SUPFAM" id="SSF56112">
    <property type="entry name" value="Protein kinase-like (PK-like)"/>
    <property type="match status" value="1"/>
</dbReference>
<protein>
    <submittedName>
        <fullName evidence="2">Kinase-like protein</fullName>
    </submittedName>
</protein>
<dbReference type="OrthoDB" id="538607at2759"/>
<dbReference type="PROSITE" id="PS50011">
    <property type="entry name" value="PROTEIN_KINASE_DOM"/>
    <property type="match status" value="1"/>
</dbReference>
<dbReference type="GO" id="GO:0004674">
    <property type="term" value="F:protein serine/threonine kinase activity"/>
    <property type="evidence" value="ECO:0007669"/>
    <property type="project" value="TreeGrafter"/>
</dbReference>
<proteinExistence type="predicted"/>
<dbReference type="Pfam" id="PF07714">
    <property type="entry name" value="PK_Tyr_Ser-Thr"/>
    <property type="match status" value="1"/>
</dbReference>
<evidence type="ECO:0000259" key="1">
    <source>
        <dbReference type="PROSITE" id="PS50011"/>
    </source>
</evidence>
<dbReference type="GO" id="GO:0005524">
    <property type="term" value="F:ATP binding"/>
    <property type="evidence" value="ECO:0007669"/>
    <property type="project" value="InterPro"/>
</dbReference>
<sequence length="321" mass="35910">MLQAFYSYVFRRDQATEDENLDITIRVQRKGDHYIKMGEYADLWLGIMDKSTEVAVKVLRGGSSTNPQFLKKLNDRLYREALVWRQVSHPNVSGFHGFVKGWGYMLGLVLPLYQNSVVDFVASNPNQDRKPDVRLEMVRQIAEGLAYLHSKDLVHGDIRGANILMDTQGQPIICDCGLAFIIEPAEFTSVKTAGACRWTAPELMSPSEATEEDLNALFTKASDIYAFAMLIMEIFTGKIPFSNKKNDSSVIFAVLDGGRPEIPSSIADIPALKDLVQLCWDKDPKMRPTSRAVADRISEIQGVPAPEAGTSRSWLSGWGWM</sequence>
<dbReference type="Proteomes" id="UP000076532">
    <property type="component" value="Unassembled WGS sequence"/>
</dbReference>